<evidence type="ECO:0000313" key="5">
    <source>
        <dbReference type="EMBL" id="QEE15403.1"/>
    </source>
</evidence>
<dbReference type="PANTHER" id="PTHR11496:SF102">
    <property type="entry name" value="ALCOHOL DEHYDROGENASE 4"/>
    <property type="match status" value="1"/>
</dbReference>
<evidence type="ECO:0000256" key="1">
    <source>
        <dbReference type="ARBA" id="ARBA00007358"/>
    </source>
</evidence>
<evidence type="ECO:0000259" key="4">
    <source>
        <dbReference type="Pfam" id="PF25137"/>
    </source>
</evidence>
<dbReference type="Pfam" id="PF25137">
    <property type="entry name" value="ADH_Fe_C"/>
    <property type="match status" value="1"/>
</dbReference>
<name>A0A5B9D8K8_9ARCH</name>
<dbReference type="AlphaFoldDB" id="A0A5B9D8K8"/>
<dbReference type="GO" id="GO:0046872">
    <property type="term" value="F:metal ion binding"/>
    <property type="evidence" value="ECO:0007669"/>
    <property type="project" value="InterPro"/>
</dbReference>
<feature type="domain" description="Alcohol dehydrogenase iron-type/glycerol dehydrogenase GldA" evidence="3">
    <location>
        <begin position="16"/>
        <end position="174"/>
    </location>
</feature>
<evidence type="ECO:0000256" key="2">
    <source>
        <dbReference type="ARBA" id="ARBA00023002"/>
    </source>
</evidence>
<sequence length="360" mass="40754">MIKKKLMVKRLWNTPEVYYKKGAIACLKSIDYSKFLVLIAEPIKNSDYYSKIEKYTQEKSVQTEIVQFLNQDEILKLRDKYLSNKPEVIVAIGGGSVIDPAKILRVFLSYPEINFDDFHDQQFLDLNSVKLVAIPTTPGTGSESTAVAVIYDKEGHKHPYLNHGFIPDLAILDPNFLSSLPIKSLYEFGADIFSHAFEGSVSMMNTPLLKSIGESSLNLLKSGFDKLKEKNDDPKAYADIQYAGYLAGKVQGNAYVGVCHALAHTMEHQISISHAASILLLIKPILLWYYKETDKPIYKQYLELFDSIGFQQYSDPSVLKALNKEKWAETALQDPSISTSPIRFKKEKLLGLIEWILKQE</sequence>
<dbReference type="OrthoDB" id="57329at2157"/>
<organism evidence="5 6">
    <name type="scientific">Promethearchaeum syntrophicum</name>
    <dbReference type="NCBI Taxonomy" id="2594042"/>
    <lineage>
        <taxon>Archaea</taxon>
        <taxon>Promethearchaeati</taxon>
        <taxon>Promethearchaeota</taxon>
        <taxon>Promethearchaeia</taxon>
        <taxon>Promethearchaeales</taxon>
        <taxon>Promethearchaeaceae</taxon>
        <taxon>Promethearchaeum</taxon>
    </lineage>
</organism>
<dbReference type="Pfam" id="PF00465">
    <property type="entry name" value="Fe-ADH"/>
    <property type="match status" value="1"/>
</dbReference>
<reference evidence="5 6" key="2">
    <citation type="journal article" date="2024" name="Int. J. Syst. Evol. Microbiol.">
        <title>Promethearchaeum syntrophicum gen. nov., sp. nov., an anaerobic, obligately syntrophic archaeon, the first isolate of the lineage 'Asgard' archaea, and proposal of the new archaeal phylum Promethearchaeota phyl. nov. and kingdom Promethearchaeati regn. nov.</title>
        <authorList>
            <person name="Imachi H."/>
            <person name="Nobu M.K."/>
            <person name="Kato S."/>
            <person name="Takaki Y."/>
            <person name="Miyazaki M."/>
            <person name="Miyata M."/>
            <person name="Ogawara M."/>
            <person name="Saito Y."/>
            <person name="Sakai S."/>
            <person name="Tahara Y.O."/>
            <person name="Takano Y."/>
            <person name="Tasumi E."/>
            <person name="Uematsu K."/>
            <person name="Yoshimura T."/>
            <person name="Itoh T."/>
            <person name="Ohkuma M."/>
            <person name="Takai K."/>
        </authorList>
    </citation>
    <scope>NUCLEOTIDE SEQUENCE [LARGE SCALE GENOMIC DNA]</scope>
    <source>
        <strain evidence="5 6">MK-D1</strain>
    </source>
</reference>
<dbReference type="KEGG" id="psyt:DSAG12_01228"/>
<dbReference type="EMBL" id="CP042905">
    <property type="protein sequence ID" value="QEE15403.1"/>
    <property type="molecule type" value="Genomic_DNA"/>
</dbReference>
<dbReference type="GO" id="GO:0004022">
    <property type="term" value="F:alcohol dehydrogenase (NAD+) activity"/>
    <property type="evidence" value="ECO:0007669"/>
    <property type="project" value="TreeGrafter"/>
</dbReference>
<keyword evidence="6" id="KW-1185">Reference proteome</keyword>
<dbReference type="Gene3D" id="1.20.1090.10">
    <property type="entry name" value="Dehydroquinate synthase-like - alpha domain"/>
    <property type="match status" value="1"/>
</dbReference>
<dbReference type="Gene3D" id="3.40.50.1970">
    <property type="match status" value="1"/>
</dbReference>
<feature type="domain" description="Fe-containing alcohol dehydrogenase-like C-terminal" evidence="4">
    <location>
        <begin position="189"/>
        <end position="295"/>
    </location>
</feature>
<evidence type="ECO:0000313" key="6">
    <source>
        <dbReference type="Proteomes" id="UP000321408"/>
    </source>
</evidence>
<reference evidence="5 6" key="1">
    <citation type="journal article" date="2020" name="Nature">
        <title>Isolation of an archaeon at the prokaryote-eukaryote interface.</title>
        <authorList>
            <person name="Imachi H."/>
            <person name="Nobu M.K."/>
            <person name="Nakahara N."/>
            <person name="Morono Y."/>
            <person name="Ogawara M."/>
            <person name="Takaki Y."/>
            <person name="Takano Y."/>
            <person name="Uematsu K."/>
            <person name="Ikuta T."/>
            <person name="Ito M."/>
            <person name="Matsui Y."/>
            <person name="Miyazaki M."/>
            <person name="Murata K."/>
            <person name="Saito Y."/>
            <person name="Sakai S."/>
            <person name="Song C."/>
            <person name="Tasumi E."/>
            <person name="Yamanaka Y."/>
            <person name="Yamaguchi T."/>
            <person name="Kamagata Y."/>
            <person name="Tamaki H."/>
            <person name="Takai K."/>
        </authorList>
    </citation>
    <scope>NUCLEOTIDE SEQUENCE [LARGE SCALE GENOMIC DNA]</scope>
    <source>
        <strain evidence="5 6">MK-D1</strain>
    </source>
</reference>
<gene>
    <name evidence="5" type="ORF">DSAG12_01228</name>
</gene>
<dbReference type="SUPFAM" id="SSF56796">
    <property type="entry name" value="Dehydroquinate synthase-like"/>
    <property type="match status" value="1"/>
</dbReference>
<evidence type="ECO:0000259" key="3">
    <source>
        <dbReference type="Pfam" id="PF00465"/>
    </source>
</evidence>
<dbReference type="Proteomes" id="UP000321408">
    <property type="component" value="Chromosome"/>
</dbReference>
<dbReference type="RefSeq" id="WP_147662311.1">
    <property type="nucleotide sequence ID" value="NZ_CP042905.2"/>
</dbReference>
<dbReference type="InterPro" id="IPR056798">
    <property type="entry name" value="ADH_Fe_C"/>
</dbReference>
<accession>A0A5B9D8K8</accession>
<dbReference type="InterPro" id="IPR039697">
    <property type="entry name" value="Alcohol_dehydrogenase_Fe"/>
</dbReference>
<comment type="similarity">
    <text evidence="1">Belongs to the iron-containing alcohol dehydrogenase family.</text>
</comment>
<dbReference type="GeneID" id="41329220"/>
<dbReference type="PANTHER" id="PTHR11496">
    <property type="entry name" value="ALCOHOL DEHYDROGENASE"/>
    <property type="match status" value="1"/>
</dbReference>
<keyword evidence="2" id="KW-0560">Oxidoreductase</keyword>
<proteinExistence type="inferred from homology"/>
<protein>
    <submittedName>
        <fullName evidence="5">Iron-containing alcohol dehydrogenase</fullName>
    </submittedName>
</protein>
<dbReference type="InterPro" id="IPR001670">
    <property type="entry name" value="ADH_Fe/GldA"/>
</dbReference>